<keyword evidence="4 5" id="KW-0472">Membrane</keyword>
<keyword evidence="3 5" id="KW-1133">Transmembrane helix</keyword>
<evidence type="ECO:0000256" key="5">
    <source>
        <dbReference type="SAM" id="Phobius"/>
    </source>
</evidence>
<dbReference type="PANTHER" id="PTHR22773">
    <property type="entry name" value="NADH DEHYDROGENASE"/>
    <property type="match status" value="1"/>
</dbReference>
<evidence type="ECO:0000256" key="2">
    <source>
        <dbReference type="ARBA" id="ARBA00022692"/>
    </source>
</evidence>
<sequence length="108" mass="11526">FGLVFLITGIAFKFGAAPFHMWLPDVYEGSPTPVTAFVASAPKLAAVGMALRLLDLGLMPLAPYWREMLAVLAVASLAIGSLVAIVQTNLKRMLAYSTIGHMGFLFLG</sequence>
<evidence type="ECO:0000256" key="1">
    <source>
        <dbReference type="ARBA" id="ARBA00004141"/>
    </source>
</evidence>
<name>T0ZV50_9ZZZZ</name>
<feature type="transmembrane region" description="Helical" evidence="5">
    <location>
        <begin position="68"/>
        <end position="86"/>
    </location>
</feature>
<organism evidence="7">
    <name type="scientific">mine drainage metagenome</name>
    <dbReference type="NCBI Taxonomy" id="410659"/>
    <lineage>
        <taxon>unclassified sequences</taxon>
        <taxon>metagenomes</taxon>
        <taxon>ecological metagenomes</taxon>
    </lineage>
</organism>
<accession>T0ZV50</accession>
<dbReference type="EMBL" id="AUZX01009358">
    <property type="protein sequence ID" value="EQD52126.1"/>
    <property type="molecule type" value="Genomic_DNA"/>
</dbReference>
<reference evidence="7" key="1">
    <citation type="submission" date="2013-08" db="EMBL/GenBank/DDBJ databases">
        <authorList>
            <person name="Mendez C."/>
            <person name="Richter M."/>
            <person name="Ferrer M."/>
            <person name="Sanchez J."/>
        </authorList>
    </citation>
    <scope>NUCLEOTIDE SEQUENCE</scope>
</reference>
<feature type="non-terminal residue" evidence="7">
    <location>
        <position position="108"/>
    </location>
</feature>
<dbReference type="AlphaFoldDB" id="T0ZV50"/>
<protein>
    <submittedName>
        <fullName evidence="7">NADH-quinone oxidoreductase subunit N</fullName>
    </submittedName>
</protein>
<feature type="domain" description="NADH:quinone oxidoreductase/Mrp antiporter transmembrane" evidence="6">
    <location>
        <begin position="2"/>
        <end position="108"/>
    </location>
</feature>
<comment type="caution">
    <text evidence="7">The sequence shown here is derived from an EMBL/GenBank/DDBJ whole genome shotgun (WGS) entry which is preliminary data.</text>
</comment>
<keyword evidence="2 5" id="KW-0812">Transmembrane</keyword>
<evidence type="ECO:0000256" key="4">
    <source>
        <dbReference type="ARBA" id="ARBA00023136"/>
    </source>
</evidence>
<reference evidence="7" key="2">
    <citation type="journal article" date="2014" name="ISME J.">
        <title>Microbial stratification in low pH oxic and suboxic macroscopic growths along an acid mine drainage.</title>
        <authorList>
            <person name="Mendez-Garcia C."/>
            <person name="Mesa V."/>
            <person name="Sprenger R.R."/>
            <person name="Richter M."/>
            <person name="Diez M.S."/>
            <person name="Solano J."/>
            <person name="Bargiela R."/>
            <person name="Golyshina O.V."/>
            <person name="Manteca A."/>
            <person name="Ramos J.L."/>
            <person name="Gallego J.R."/>
            <person name="Llorente I."/>
            <person name="Martins Dos Santos V.A."/>
            <person name="Jensen O.N."/>
            <person name="Pelaez A.I."/>
            <person name="Sanchez J."/>
            <person name="Ferrer M."/>
        </authorList>
    </citation>
    <scope>NUCLEOTIDE SEQUENCE</scope>
</reference>
<proteinExistence type="predicted"/>
<comment type="subcellular location">
    <subcellularLocation>
        <location evidence="1">Membrane</location>
        <topology evidence="1">Multi-pass membrane protein</topology>
    </subcellularLocation>
</comment>
<dbReference type="InterPro" id="IPR001750">
    <property type="entry name" value="ND/Mrp_TM"/>
</dbReference>
<feature type="non-terminal residue" evidence="7">
    <location>
        <position position="1"/>
    </location>
</feature>
<gene>
    <name evidence="7" type="ORF">B1A_12840</name>
</gene>
<evidence type="ECO:0000313" key="7">
    <source>
        <dbReference type="EMBL" id="EQD52126.1"/>
    </source>
</evidence>
<dbReference type="Pfam" id="PF00361">
    <property type="entry name" value="Proton_antipo_M"/>
    <property type="match status" value="1"/>
</dbReference>
<dbReference type="GO" id="GO:0016020">
    <property type="term" value="C:membrane"/>
    <property type="evidence" value="ECO:0007669"/>
    <property type="project" value="UniProtKB-SubCell"/>
</dbReference>
<evidence type="ECO:0000259" key="6">
    <source>
        <dbReference type="Pfam" id="PF00361"/>
    </source>
</evidence>
<evidence type="ECO:0000256" key="3">
    <source>
        <dbReference type="ARBA" id="ARBA00022989"/>
    </source>
</evidence>